<feature type="transmembrane region" description="Helical" evidence="1">
    <location>
        <begin position="12"/>
        <end position="31"/>
    </location>
</feature>
<comment type="caution">
    <text evidence="2">The sequence shown here is derived from an EMBL/GenBank/DDBJ whole genome shotgun (WGS) entry which is preliminary data.</text>
</comment>
<evidence type="ECO:0008006" key="4">
    <source>
        <dbReference type="Google" id="ProtNLM"/>
    </source>
</evidence>
<keyword evidence="3" id="KW-1185">Reference proteome</keyword>
<gene>
    <name evidence="2" type="ORF">MM236_10750</name>
</gene>
<feature type="transmembrane region" description="Helical" evidence="1">
    <location>
        <begin position="80"/>
        <end position="98"/>
    </location>
</feature>
<sequence>MMHKLNIAKTISIIGHPLMIGTMYVIFISFHDLEKEIAMIISASILSIVTFPIIIHNWIKTRNGSYSNFDVSNQKQRRSFYPFSILLFSICLILFYILKFPDVVIFTTLSFLMMLISMSLVNLKVKASLHLAISMFISVKLFGVAIYLGVIFLIFSVLIAWSRKYLGRHSLQELTIGSLNGLLFGILSGYF</sequence>
<evidence type="ECO:0000313" key="3">
    <source>
        <dbReference type="Proteomes" id="UP001165488"/>
    </source>
</evidence>
<dbReference type="Proteomes" id="UP001165488">
    <property type="component" value="Unassembled WGS sequence"/>
</dbReference>
<feature type="transmembrane region" description="Helical" evidence="1">
    <location>
        <begin position="37"/>
        <end position="59"/>
    </location>
</feature>
<proteinExistence type="predicted"/>
<keyword evidence="1" id="KW-1133">Transmembrane helix</keyword>
<feature type="transmembrane region" description="Helical" evidence="1">
    <location>
        <begin position="104"/>
        <end position="123"/>
    </location>
</feature>
<keyword evidence="1" id="KW-0812">Transmembrane</keyword>
<evidence type="ECO:0000256" key="1">
    <source>
        <dbReference type="SAM" id="Phobius"/>
    </source>
</evidence>
<feature type="transmembrane region" description="Helical" evidence="1">
    <location>
        <begin position="135"/>
        <end position="162"/>
    </location>
</feature>
<evidence type="ECO:0000313" key="2">
    <source>
        <dbReference type="EMBL" id="MCH7398472.1"/>
    </source>
</evidence>
<name>A0ABS9UPB8_9BACT</name>
<keyword evidence="1" id="KW-0472">Membrane</keyword>
<dbReference type="SUPFAM" id="SSF48317">
    <property type="entry name" value="Acid phosphatase/Vanadium-dependent haloperoxidase"/>
    <property type="match status" value="1"/>
</dbReference>
<dbReference type="RefSeq" id="WP_241274985.1">
    <property type="nucleotide sequence ID" value="NZ_JAKZGS010000007.1"/>
</dbReference>
<dbReference type="InterPro" id="IPR036938">
    <property type="entry name" value="PAP2/HPO_sf"/>
</dbReference>
<dbReference type="EMBL" id="JAKZGS010000007">
    <property type="protein sequence ID" value="MCH7398472.1"/>
    <property type="molecule type" value="Genomic_DNA"/>
</dbReference>
<protein>
    <recommendedName>
        <fullName evidence="4">PAP2 superfamily protein</fullName>
    </recommendedName>
</protein>
<reference evidence="2" key="1">
    <citation type="submission" date="2022-03" db="EMBL/GenBank/DDBJ databases">
        <title>De novo assembled genomes of Belliella spp. (Cyclobacteriaceae) strains.</title>
        <authorList>
            <person name="Szabo A."/>
            <person name="Korponai K."/>
            <person name="Felfoldi T."/>
        </authorList>
    </citation>
    <scope>NUCLEOTIDE SEQUENCE</scope>
    <source>
        <strain evidence="2">DSM 107340</strain>
    </source>
</reference>
<accession>A0ABS9UPB8</accession>
<organism evidence="2 3">
    <name type="scientific">Belliella calami</name>
    <dbReference type="NCBI Taxonomy" id="2923436"/>
    <lineage>
        <taxon>Bacteria</taxon>
        <taxon>Pseudomonadati</taxon>
        <taxon>Bacteroidota</taxon>
        <taxon>Cytophagia</taxon>
        <taxon>Cytophagales</taxon>
        <taxon>Cyclobacteriaceae</taxon>
        <taxon>Belliella</taxon>
    </lineage>
</organism>